<dbReference type="GO" id="GO:0043138">
    <property type="term" value="F:3'-5' DNA helicase activity"/>
    <property type="evidence" value="ECO:0007669"/>
    <property type="project" value="TreeGrafter"/>
</dbReference>
<dbReference type="InterPro" id="IPR027417">
    <property type="entry name" value="P-loop_NTPase"/>
</dbReference>
<dbReference type="PANTHER" id="PTHR11070">
    <property type="entry name" value="UVRD / RECB / PCRA DNA HELICASE FAMILY MEMBER"/>
    <property type="match status" value="1"/>
</dbReference>
<feature type="domain" description="UvrD-like helicase C-terminal" evidence="1">
    <location>
        <begin position="305"/>
        <end position="359"/>
    </location>
</feature>
<dbReference type="Pfam" id="PF13245">
    <property type="entry name" value="AAA_19"/>
    <property type="match status" value="1"/>
</dbReference>
<reference evidence="2" key="1">
    <citation type="journal article" date="2020" name="Nature">
        <title>Giant virus diversity and host interactions through global metagenomics.</title>
        <authorList>
            <person name="Schulz F."/>
            <person name="Roux S."/>
            <person name="Paez-Espino D."/>
            <person name="Jungbluth S."/>
            <person name="Walsh D.A."/>
            <person name="Denef V.J."/>
            <person name="McMahon K.D."/>
            <person name="Konstantinidis K.T."/>
            <person name="Eloe-Fadrosh E.A."/>
            <person name="Kyrpides N.C."/>
            <person name="Woyke T."/>
        </authorList>
    </citation>
    <scope>NUCLEOTIDE SEQUENCE</scope>
    <source>
        <strain evidence="2">GVMAG-M-3300010158-60</strain>
    </source>
</reference>
<dbReference type="PANTHER" id="PTHR11070:SF2">
    <property type="entry name" value="ATP-DEPENDENT DNA HELICASE SRS2"/>
    <property type="match status" value="1"/>
</dbReference>
<accession>A0A6C0BB04</accession>
<proteinExistence type="predicted"/>
<dbReference type="GO" id="GO:0003677">
    <property type="term" value="F:DNA binding"/>
    <property type="evidence" value="ECO:0007669"/>
    <property type="project" value="InterPro"/>
</dbReference>
<dbReference type="InterPro" id="IPR027785">
    <property type="entry name" value="UvrD-like_helicase_C"/>
</dbReference>
<organism evidence="2">
    <name type="scientific">viral metagenome</name>
    <dbReference type="NCBI Taxonomy" id="1070528"/>
    <lineage>
        <taxon>unclassified sequences</taxon>
        <taxon>metagenomes</taxon>
        <taxon>organismal metagenomes</taxon>
    </lineage>
</organism>
<dbReference type="GO" id="GO:0000725">
    <property type="term" value="P:recombinational repair"/>
    <property type="evidence" value="ECO:0007669"/>
    <property type="project" value="TreeGrafter"/>
</dbReference>
<dbReference type="InterPro" id="IPR000212">
    <property type="entry name" value="DNA_helicase_UvrD/REP"/>
</dbReference>
<dbReference type="Gene3D" id="3.40.50.300">
    <property type="entry name" value="P-loop containing nucleotide triphosphate hydrolases"/>
    <property type="match status" value="2"/>
</dbReference>
<dbReference type="GO" id="GO:0005524">
    <property type="term" value="F:ATP binding"/>
    <property type="evidence" value="ECO:0007669"/>
    <property type="project" value="InterPro"/>
</dbReference>
<name>A0A6C0BB04_9ZZZZ</name>
<dbReference type="EMBL" id="MN739107">
    <property type="protein sequence ID" value="QHS89212.1"/>
    <property type="molecule type" value="Genomic_DNA"/>
</dbReference>
<dbReference type="SUPFAM" id="SSF52540">
    <property type="entry name" value="P-loop containing nucleoside triphosphate hydrolases"/>
    <property type="match status" value="1"/>
</dbReference>
<protein>
    <recommendedName>
        <fullName evidence="1">UvrD-like helicase C-terminal domain-containing protein</fullName>
    </recommendedName>
</protein>
<evidence type="ECO:0000313" key="2">
    <source>
        <dbReference type="EMBL" id="QHS89212.1"/>
    </source>
</evidence>
<dbReference type="Pfam" id="PF13538">
    <property type="entry name" value="UvrD_C_2"/>
    <property type="match status" value="1"/>
</dbReference>
<sequence>MSNLPIASKEQVDVISAVVAGNNVQLDSVAGSGKTTTSLLLASALVSKRVILITYNARLKEETRNRVKLNNIKNLEVHSYHSFGLAYYHDSCFTDSELLFILKNNIGPRRPLVADLIIIDEAQDMTHLYFDFIQKFLRDINSPHQLLVMGDRLQCIYDFPQKGADSRFLTHAASVYKSSTAPWINLELKTSYRITKQMEWFVNDVMLGYPRMKSVKTSKQPIRYIQGDPFRSVPEFICSEIQKILTAGYKPDDIFILSPSVRSRSEEYSSPIKILENMLVKKGVPCYAPSSDDEELIDEVLSGKVVFSSMHQSKGLERRCVFVAGFNEAFYLSFRDASREVCPNLLYVASTRSKELLYLWGEYPLAREIIARKPLPFLRKELMVESDYFKILKNYTLNEDVQSSSPPSTSPKEDKGITRFVTDLTRFLPEKLINLVLELCKVKTVTAPFADIKMPPIIEAENGTIEAVSDLNGIAIPSIYEKRLCDTISIHSELNEVYLPILKKGTGANETHKKWISTIEKDPETIDDYLRLSNIYSSYRSGFIFKLEQIKNYGWLTQDVVEPLLAILEKTIGTENLLFEYELRLCEFKWGSVSNINITGRADVLSKDVLWELKCVDSLKSEHIIQLALYAWIWTLTRSEHRRFCLHNIRTGEVLEITGVENLEHIAGIILDNNFRKAHITPDEEFIRKCLEGESEYPTGDCSGCLIMDD</sequence>
<dbReference type="AlphaFoldDB" id="A0A6C0BB04"/>
<evidence type="ECO:0000259" key="1">
    <source>
        <dbReference type="Pfam" id="PF13538"/>
    </source>
</evidence>